<evidence type="ECO:0000313" key="1">
    <source>
        <dbReference type="EMBL" id="PII36327.1"/>
    </source>
</evidence>
<gene>
    <name evidence="1" type="ORF">CTI11_07730</name>
</gene>
<protein>
    <submittedName>
        <fullName evidence="1">Uncharacterized protein</fullName>
    </submittedName>
</protein>
<organism evidence="1">
    <name type="scientific">Chryseobacterium sp. B5</name>
    <dbReference type="NCBI Taxonomy" id="2050562"/>
    <lineage>
        <taxon>Bacteria</taxon>
        <taxon>Pseudomonadati</taxon>
        <taxon>Bacteroidota</taxon>
        <taxon>Flavobacteriia</taxon>
        <taxon>Flavobacteriales</taxon>
        <taxon>Weeksellaceae</taxon>
        <taxon>Chryseobacterium group</taxon>
        <taxon>Chryseobacterium</taxon>
    </lineage>
</organism>
<dbReference type="AlphaFoldDB" id="A0A2G7TBA9"/>
<comment type="caution">
    <text evidence="1">The sequence shown here is derived from an EMBL/GenBank/DDBJ whole genome shotgun (WGS) entry which is preliminary data.</text>
</comment>
<name>A0A2G7TBA9_9FLAO</name>
<proteinExistence type="predicted"/>
<reference evidence="1" key="1">
    <citation type="submission" date="2017-10" db="EMBL/GenBank/DDBJ databases">
        <title>Chryseobacterium sp. B5 is a hydrocarbonoclastic and plant growth promoting bacterium.</title>
        <authorList>
            <person name="Thijs S."/>
            <person name="Gkorezis P."/>
            <person name="Van Hamme J."/>
        </authorList>
    </citation>
    <scope>NUCLEOTIDE SEQUENCE</scope>
    <source>
        <strain evidence="1">B5</strain>
    </source>
</reference>
<sequence>MRPRIPPLKRLLVLVTVVVPALAWCLVKPVRVMAPGLAGVSCTADRICVDDVSRLEQASAMVEEAHGFLAARLGTAPHRPRVVFCATQACADSFGLGARSAMNLAGLGTVIGPRAWTAYYLRHELIHQVQSEQLGIVRMLLRPAWWTEGMAYDLSEDPRPVLAEPWQGYRARFQAWHARAGDAGLWTAPL</sequence>
<accession>A0A2G7TBA9</accession>
<dbReference type="EMBL" id="PEKC01000020">
    <property type="protein sequence ID" value="PII36327.1"/>
    <property type="molecule type" value="Genomic_DNA"/>
</dbReference>